<dbReference type="Pfam" id="PF01381">
    <property type="entry name" value="HTH_3"/>
    <property type="match status" value="1"/>
</dbReference>
<protein>
    <submittedName>
        <fullName evidence="2">Helix-turn-helix transcriptional regulator</fullName>
    </submittedName>
</protein>
<keyword evidence="3" id="KW-1185">Reference proteome</keyword>
<evidence type="ECO:0000313" key="3">
    <source>
        <dbReference type="Proteomes" id="UP000611762"/>
    </source>
</evidence>
<dbReference type="SUPFAM" id="SSF47413">
    <property type="entry name" value="lambda repressor-like DNA-binding domains"/>
    <property type="match status" value="1"/>
</dbReference>
<comment type="caution">
    <text evidence="2">The sequence shown here is derived from an EMBL/GenBank/DDBJ whole genome shotgun (WGS) entry which is preliminary data.</text>
</comment>
<dbReference type="Proteomes" id="UP000611762">
    <property type="component" value="Unassembled WGS sequence"/>
</dbReference>
<dbReference type="SMART" id="SM00530">
    <property type="entry name" value="HTH_XRE"/>
    <property type="match status" value="1"/>
</dbReference>
<dbReference type="PROSITE" id="PS50943">
    <property type="entry name" value="HTH_CROC1"/>
    <property type="match status" value="1"/>
</dbReference>
<accession>A0A926HZF9</accession>
<evidence type="ECO:0000313" key="2">
    <source>
        <dbReference type="EMBL" id="MBC8540801.1"/>
    </source>
</evidence>
<dbReference type="AlphaFoldDB" id="A0A926HZF9"/>
<dbReference type="CDD" id="cd00093">
    <property type="entry name" value="HTH_XRE"/>
    <property type="match status" value="1"/>
</dbReference>
<name>A0A926HZF9_9FIRM</name>
<dbReference type="Gene3D" id="1.10.260.40">
    <property type="entry name" value="lambda repressor-like DNA-binding domains"/>
    <property type="match status" value="1"/>
</dbReference>
<dbReference type="RefSeq" id="WP_249311949.1">
    <property type="nucleotide sequence ID" value="NZ_JACRSU010000002.1"/>
</dbReference>
<dbReference type="InterPro" id="IPR001387">
    <property type="entry name" value="Cro/C1-type_HTH"/>
</dbReference>
<organism evidence="2 3">
    <name type="scientific">Congzhengia minquanensis</name>
    <dbReference type="NCBI Taxonomy" id="2763657"/>
    <lineage>
        <taxon>Bacteria</taxon>
        <taxon>Bacillati</taxon>
        <taxon>Bacillota</taxon>
        <taxon>Clostridia</taxon>
        <taxon>Eubacteriales</taxon>
        <taxon>Oscillospiraceae</taxon>
        <taxon>Congzhengia</taxon>
    </lineage>
</organism>
<gene>
    <name evidence="2" type="ORF">H8698_07405</name>
</gene>
<dbReference type="GO" id="GO:0003677">
    <property type="term" value="F:DNA binding"/>
    <property type="evidence" value="ECO:0007669"/>
    <property type="project" value="InterPro"/>
</dbReference>
<dbReference type="InterPro" id="IPR010982">
    <property type="entry name" value="Lambda_DNA-bd_dom_sf"/>
</dbReference>
<sequence length="115" mass="13227">MEHFDELSVIKRIEELRLLKRWSYYELAKRSEISQSTLIAMLKAPHVPTIYNLAKICNGFGISLASFFSYLDDNKVDSLDVLDLWNILDSESKHLALIYMKGLAHLPAGEENEKL</sequence>
<proteinExistence type="predicted"/>
<feature type="domain" description="HTH cro/C1-type" evidence="1">
    <location>
        <begin position="13"/>
        <end position="67"/>
    </location>
</feature>
<evidence type="ECO:0000259" key="1">
    <source>
        <dbReference type="PROSITE" id="PS50943"/>
    </source>
</evidence>
<reference evidence="2" key="1">
    <citation type="submission" date="2020-08" db="EMBL/GenBank/DDBJ databases">
        <title>Genome public.</title>
        <authorList>
            <person name="Liu C."/>
            <person name="Sun Q."/>
        </authorList>
    </citation>
    <scope>NUCLEOTIDE SEQUENCE</scope>
    <source>
        <strain evidence="2">H8</strain>
    </source>
</reference>
<dbReference type="EMBL" id="JACRSU010000002">
    <property type="protein sequence ID" value="MBC8540801.1"/>
    <property type="molecule type" value="Genomic_DNA"/>
</dbReference>